<protein>
    <recommendedName>
        <fullName evidence="3">Fungal-specific transcription factor domain-containing protein</fullName>
    </recommendedName>
</protein>
<dbReference type="AlphaFoldDB" id="A0A6A5QKE9"/>
<dbReference type="EMBL" id="ML979137">
    <property type="protein sequence ID" value="KAF1914547.1"/>
    <property type="molecule type" value="Genomic_DNA"/>
</dbReference>
<gene>
    <name evidence="1" type="ORF">BDU57DRAFT_453289</name>
</gene>
<dbReference type="InterPro" id="IPR053157">
    <property type="entry name" value="Sterol_Uptake_Regulator"/>
</dbReference>
<evidence type="ECO:0000313" key="2">
    <source>
        <dbReference type="Proteomes" id="UP000800096"/>
    </source>
</evidence>
<dbReference type="OrthoDB" id="5386330at2759"/>
<dbReference type="Pfam" id="PF11951">
    <property type="entry name" value="Fungal_trans_2"/>
    <property type="match status" value="1"/>
</dbReference>
<reference evidence="1" key="1">
    <citation type="journal article" date="2020" name="Stud. Mycol.">
        <title>101 Dothideomycetes genomes: a test case for predicting lifestyles and emergence of pathogens.</title>
        <authorList>
            <person name="Haridas S."/>
            <person name="Albert R."/>
            <person name="Binder M."/>
            <person name="Bloem J."/>
            <person name="Labutti K."/>
            <person name="Salamov A."/>
            <person name="Andreopoulos B."/>
            <person name="Baker S."/>
            <person name="Barry K."/>
            <person name="Bills G."/>
            <person name="Bluhm B."/>
            <person name="Cannon C."/>
            <person name="Castanera R."/>
            <person name="Culley D."/>
            <person name="Daum C."/>
            <person name="Ezra D."/>
            <person name="Gonzalez J."/>
            <person name="Henrissat B."/>
            <person name="Kuo A."/>
            <person name="Liang C."/>
            <person name="Lipzen A."/>
            <person name="Lutzoni F."/>
            <person name="Magnuson J."/>
            <person name="Mondo S."/>
            <person name="Nolan M."/>
            <person name="Ohm R."/>
            <person name="Pangilinan J."/>
            <person name="Park H.-J."/>
            <person name="Ramirez L."/>
            <person name="Alfaro M."/>
            <person name="Sun H."/>
            <person name="Tritt A."/>
            <person name="Yoshinaga Y."/>
            <person name="Zwiers L.-H."/>
            <person name="Turgeon B."/>
            <person name="Goodwin S."/>
            <person name="Spatafora J."/>
            <person name="Crous P."/>
            <person name="Grigoriev I."/>
        </authorList>
    </citation>
    <scope>NUCLEOTIDE SEQUENCE</scope>
    <source>
        <strain evidence="1">HMLAC05119</strain>
    </source>
</reference>
<dbReference type="GO" id="GO:0001228">
    <property type="term" value="F:DNA-binding transcription activator activity, RNA polymerase II-specific"/>
    <property type="evidence" value="ECO:0007669"/>
    <property type="project" value="TreeGrafter"/>
</dbReference>
<dbReference type="PANTHER" id="PTHR47784">
    <property type="entry name" value="STEROL UPTAKE CONTROL PROTEIN 2"/>
    <property type="match status" value="1"/>
</dbReference>
<evidence type="ECO:0000313" key="1">
    <source>
        <dbReference type="EMBL" id="KAF1914547.1"/>
    </source>
</evidence>
<accession>A0A6A5QKE9</accession>
<proteinExistence type="predicted"/>
<evidence type="ECO:0008006" key="3">
    <source>
        <dbReference type="Google" id="ProtNLM"/>
    </source>
</evidence>
<name>A0A6A5QKE9_AMPQU</name>
<keyword evidence="2" id="KW-1185">Reference proteome</keyword>
<dbReference type="InterPro" id="IPR021858">
    <property type="entry name" value="Fun_TF"/>
</dbReference>
<sequence length="336" mass="37678">MPVSTPIPSSLETPTSDLAAGPDLDLCLNVTQIRLIHHYTVVTAKTLAHNSDSEEVFATHLVNTAFHYPFLLHAVLALAALHLSRLEEPTSKLHKEYIVLAEKHHVASLADFRASVSNIDNTNWRAILLFAGALFPYFCTASVSTGNDLEYAFGHFLSNLALTRRVRPMVTGFYDEIMSSELGRIIPEDVKGMNWAVAEAPVETELVQLRKFSEVVHQLYPPDIVDAYGYAIHVLELVFVRAAGSAKRPSDALLKIWIYLVSDRYVELLSERQPGSLIILAHYAVLIRRSEQCWYLEGVAERLLSITDAFVPSEWRSWLEWPKLQIRGDPTTPAST</sequence>
<dbReference type="Proteomes" id="UP000800096">
    <property type="component" value="Unassembled WGS sequence"/>
</dbReference>
<dbReference type="PANTHER" id="PTHR47784:SF4">
    <property type="entry name" value="ZN(II)2CYS6 TRANSCRIPTION FACTOR (EUROFUNG)"/>
    <property type="match status" value="1"/>
</dbReference>
<organism evidence="1 2">
    <name type="scientific">Ampelomyces quisqualis</name>
    <name type="common">Powdery mildew agent</name>
    <dbReference type="NCBI Taxonomy" id="50730"/>
    <lineage>
        <taxon>Eukaryota</taxon>
        <taxon>Fungi</taxon>
        <taxon>Dikarya</taxon>
        <taxon>Ascomycota</taxon>
        <taxon>Pezizomycotina</taxon>
        <taxon>Dothideomycetes</taxon>
        <taxon>Pleosporomycetidae</taxon>
        <taxon>Pleosporales</taxon>
        <taxon>Pleosporineae</taxon>
        <taxon>Phaeosphaeriaceae</taxon>
        <taxon>Ampelomyces</taxon>
    </lineage>
</organism>